<evidence type="ECO:0000313" key="1">
    <source>
        <dbReference type="EMBL" id="KAF8435720.1"/>
    </source>
</evidence>
<dbReference type="Proteomes" id="UP001194468">
    <property type="component" value="Unassembled WGS sequence"/>
</dbReference>
<name>A0AAD4BPB0_BOLED</name>
<reference evidence="1" key="2">
    <citation type="journal article" date="2020" name="Nat. Commun.">
        <title>Large-scale genome sequencing of mycorrhizal fungi provides insights into the early evolution of symbiotic traits.</title>
        <authorList>
            <person name="Miyauchi S."/>
            <person name="Kiss E."/>
            <person name="Kuo A."/>
            <person name="Drula E."/>
            <person name="Kohler A."/>
            <person name="Sanchez-Garcia M."/>
            <person name="Morin E."/>
            <person name="Andreopoulos B."/>
            <person name="Barry K.W."/>
            <person name="Bonito G."/>
            <person name="Buee M."/>
            <person name="Carver A."/>
            <person name="Chen C."/>
            <person name="Cichocki N."/>
            <person name="Clum A."/>
            <person name="Culley D."/>
            <person name="Crous P.W."/>
            <person name="Fauchery L."/>
            <person name="Girlanda M."/>
            <person name="Hayes R.D."/>
            <person name="Keri Z."/>
            <person name="LaButti K."/>
            <person name="Lipzen A."/>
            <person name="Lombard V."/>
            <person name="Magnuson J."/>
            <person name="Maillard F."/>
            <person name="Murat C."/>
            <person name="Nolan M."/>
            <person name="Ohm R.A."/>
            <person name="Pangilinan J."/>
            <person name="Pereira M.F."/>
            <person name="Perotto S."/>
            <person name="Peter M."/>
            <person name="Pfister S."/>
            <person name="Riley R."/>
            <person name="Sitrit Y."/>
            <person name="Stielow J.B."/>
            <person name="Szollosi G."/>
            <person name="Zifcakova L."/>
            <person name="Stursova M."/>
            <person name="Spatafora J.W."/>
            <person name="Tedersoo L."/>
            <person name="Vaario L.M."/>
            <person name="Yamada A."/>
            <person name="Yan M."/>
            <person name="Wang P."/>
            <person name="Xu J."/>
            <person name="Bruns T."/>
            <person name="Baldrian P."/>
            <person name="Vilgalys R."/>
            <person name="Dunand C."/>
            <person name="Henrissat B."/>
            <person name="Grigoriev I.V."/>
            <person name="Hibbett D."/>
            <person name="Nagy L.G."/>
            <person name="Martin F.M."/>
        </authorList>
    </citation>
    <scope>NUCLEOTIDE SEQUENCE</scope>
    <source>
        <strain evidence="1">BED1</strain>
    </source>
</reference>
<gene>
    <name evidence="1" type="ORF">L210DRAFT_941401</name>
</gene>
<comment type="caution">
    <text evidence="1">The sequence shown here is derived from an EMBL/GenBank/DDBJ whole genome shotgun (WGS) entry which is preliminary data.</text>
</comment>
<dbReference type="AlphaFoldDB" id="A0AAD4BPB0"/>
<reference evidence="1" key="1">
    <citation type="submission" date="2019-10" db="EMBL/GenBank/DDBJ databases">
        <authorList>
            <consortium name="DOE Joint Genome Institute"/>
            <person name="Kuo A."/>
            <person name="Miyauchi S."/>
            <person name="Kiss E."/>
            <person name="Drula E."/>
            <person name="Kohler A."/>
            <person name="Sanchez-Garcia M."/>
            <person name="Andreopoulos B."/>
            <person name="Barry K.W."/>
            <person name="Bonito G."/>
            <person name="Buee M."/>
            <person name="Carver A."/>
            <person name="Chen C."/>
            <person name="Cichocki N."/>
            <person name="Clum A."/>
            <person name="Culley D."/>
            <person name="Crous P.W."/>
            <person name="Fauchery L."/>
            <person name="Girlanda M."/>
            <person name="Hayes R."/>
            <person name="Keri Z."/>
            <person name="LaButti K."/>
            <person name="Lipzen A."/>
            <person name="Lombard V."/>
            <person name="Magnuson J."/>
            <person name="Maillard F."/>
            <person name="Morin E."/>
            <person name="Murat C."/>
            <person name="Nolan M."/>
            <person name="Ohm R."/>
            <person name="Pangilinan J."/>
            <person name="Pereira M."/>
            <person name="Perotto S."/>
            <person name="Peter M."/>
            <person name="Riley R."/>
            <person name="Sitrit Y."/>
            <person name="Stielow B."/>
            <person name="Szollosi G."/>
            <person name="Zifcakova L."/>
            <person name="Stursova M."/>
            <person name="Spatafora J.W."/>
            <person name="Tedersoo L."/>
            <person name="Vaario L.-M."/>
            <person name="Yamada A."/>
            <person name="Yan M."/>
            <person name="Wang P."/>
            <person name="Xu J."/>
            <person name="Bruns T."/>
            <person name="Baldrian P."/>
            <person name="Vilgalys R."/>
            <person name="Henrissat B."/>
            <person name="Grigoriev I.V."/>
            <person name="Hibbett D."/>
            <person name="Nagy L.G."/>
            <person name="Martin F.M."/>
        </authorList>
    </citation>
    <scope>NUCLEOTIDE SEQUENCE</scope>
    <source>
        <strain evidence="1">BED1</strain>
    </source>
</reference>
<protein>
    <submittedName>
        <fullName evidence="1">Uncharacterized protein</fullName>
    </submittedName>
</protein>
<sequence length="101" mass="11152">MFGPRTISPLVAYLCGTDAQFETKTRIRPRRVSSSSVLGQMSVQVEVKATGYHLRELENFVCNVNHNCVVNMSVEETSLVGQDSSWKVWQSCGENHSGTSG</sequence>
<accession>A0AAD4BPB0</accession>
<proteinExistence type="predicted"/>
<organism evidence="1 2">
    <name type="scientific">Boletus edulis BED1</name>
    <dbReference type="NCBI Taxonomy" id="1328754"/>
    <lineage>
        <taxon>Eukaryota</taxon>
        <taxon>Fungi</taxon>
        <taxon>Dikarya</taxon>
        <taxon>Basidiomycota</taxon>
        <taxon>Agaricomycotina</taxon>
        <taxon>Agaricomycetes</taxon>
        <taxon>Agaricomycetidae</taxon>
        <taxon>Boletales</taxon>
        <taxon>Boletineae</taxon>
        <taxon>Boletaceae</taxon>
        <taxon>Boletoideae</taxon>
        <taxon>Boletus</taxon>
    </lineage>
</organism>
<evidence type="ECO:0000313" key="2">
    <source>
        <dbReference type="Proteomes" id="UP001194468"/>
    </source>
</evidence>
<dbReference type="EMBL" id="WHUW01000024">
    <property type="protein sequence ID" value="KAF8435720.1"/>
    <property type="molecule type" value="Genomic_DNA"/>
</dbReference>
<keyword evidence="2" id="KW-1185">Reference proteome</keyword>